<evidence type="ECO:0000259" key="2">
    <source>
        <dbReference type="Pfam" id="PF12773"/>
    </source>
</evidence>
<reference evidence="4" key="1">
    <citation type="submission" date="2018-02" db="EMBL/GenBank/DDBJ databases">
        <authorList>
            <person name="Hausmann B."/>
        </authorList>
    </citation>
    <scope>NUCLEOTIDE SEQUENCE [LARGE SCALE GENOMIC DNA]</scope>
    <source>
        <strain evidence="4">Peat soil MAG SbA5</strain>
    </source>
</reference>
<dbReference type="Pfam" id="PF12773">
    <property type="entry name" value="DZR"/>
    <property type="match status" value="1"/>
</dbReference>
<gene>
    <name evidence="3" type="ORF">SBA5_100102</name>
</gene>
<dbReference type="EMBL" id="OKRB01000002">
    <property type="protein sequence ID" value="SPE17504.1"/>
    <property type="molecule type" value="Genomic_DNA"/>
</dbReference>
<evidence type="ECO:0000313" key="4">
    <source>
        <dbReference type="Proteomes" id="UP000239735"/>
    </source>
</evidence>
<keyword evidence="1" id="KW-0812">Transmembrane</keyword>
<keyword evidence="1" id="KW-0472">Membrane</keyword>
<feature type="transmembrane region" description="Helical" evidence="1">
    <location>
        <begin position="87"/>
        <end position="107"/>
    </location>
</feature>
<sequence length="175" mass="19852">MPDPQSISVNEDERMIPVWSIIVASLAFVLVEYYFWVIAPNQRHHAPSALGLRIYFNLSWGVLAALYFLMVGYVSKDAPRRAMSTRFWMLICFVMPAGIGAVLYFLLRSPQVSRCPACGTHVQSDFHFCPQCNYQLAANCGNCFRTVRATDQYCTRCGHELATDQTPARLRVMSE</sequence>
<dbReference type="OrthoDB" id="9806695at2"/>
<dbReference type="AlphaFoldDB" id="A0A2N9L392"/>
<accession>A0A2N9L392</accession>
<feature type="transmembrane region" description="Helical" evidence="1">
    <location>
        <begin position="16"/>
        <end position="35"/>
    </location>
</feature>
<proteinExistence type="predicted"/>
<feature type="domain" description="DZANK-type" evidence="2">
    <location>
        <begin position="115"/>
        <end position="158"/>
    </location>
</feature>
<evidence type="ECO:0000313" key="3">
    <source>
        <dbReference type="EMBL" id="SPE17504.1"/>
    </source>
</evidence>
<organism evidence="3 4">
    <name type="scientific">Candidatus Sulfuritelmatomonas gaucii</name>
    <dbReference type="NCBI Taxonomy" id="2043161"/>
    <lineage>
        <taxon>Bacteria</taxon>
        <taxon>Pseudomonadati</taxon>
        <taxon>Acidobacteriota</taxon>
        <taxon>Terriglobia</taxon>
        <taxon>Terriglobales</taxon>
        <taxon>Acidobacteriaceae</taxon>
        <taxon>Candidatus Sulfuritelmatomonas</taxon>
    </lineage>
</organism>
<feature type="transmembrane region" description="Helical" evidence="1">
    <location>
        <begin position="55"/>
        <end position="75"/>
    </location>
</feature>
<protein>
    <recommendedName>
        <fullName evidence="2">DZANK-type domain-containing protein</fullName>
    </recommendedName>
</protein>
<keyword evidence="1" id="KW-1133">Transmembrane helix</keyword>
<dbReference type="InterPro" id="IPR025874">
    <property type="entry name" value="DZR"/>
</dbReference>
<evidence type="ECO:0000256" key="1">
    <source>
        <dbReference type="SAM" id="Phobius"/>
    </source>
</evidence>
<dbReference type="Proteomes" id="UP000239735">
    <property type="component" value="Unassembled WGS sequence"/>
</dbReference>
<name>A0A2N9L392_9BACT</name>